<evidence type="ECO:0000256" key="3">
    <source>
        <dbReference type="PROSITE-ProRule" id="PRU00023"/>
    </source>
</evidence>
<accession>A0ABP0L3F6</accession>
<proteinExistence type="predicted"/>
<organism evidence="5 6">
    <name type="scientific">Durusdinium trenchii</name>
    <dbReference type="NCBI Taxonomy" id="1381693"/>
    <lineage>
        <taxon>Eukaryota</taxon>
        <taxon>Sar</taxon>
        <taxon>Alveolata</taxon>
        <taxon>Dinophyceae</taxon>
        <taxon>Suessiales</taxon>
        <taxon>Symbiodiniaceae</taxon>
        <taxon>Durusdinium</taxon>
    </lineage>
</organism>
<dbReference type="InterPro" id="IPR036400">
    <property type="entry name" value="Cyt_B5-like_heme/steroid_sf"/>
</dbReference>
<feature type="repeat" description="ANK" evidence="3">
    <location>
        <begin position="311"/>
        <end position="343"/>
    </location>
</feature>
<sequence>MALMVGMMCSPGSGQVLAGRGARMSHIRQKPLQAGPEGLELGSALPASLAAAAAVGLAVGLARQGSSTASLGGVDARTWREEELKDFKGTDGGNILLAADGLVFDVSSARNLYGPGGKYAPLAGRDASRLLGKNSLEEESDASREMPLNLAEKAFLSAWVMSFKSKYPIVGKLVEEEQGPSPAAFLRAAELGDVSRLRRQLAEGAQLTWADSDGLSALHWAGRQGHVEALVTLLEAGAAAEGLDLKGRSALHWAATFGHRRAVEVLLEKTPVEAAAADEWLPLHFAAQGGHTGVVEVLLQKGADVNRASKAGVTALMGAARAGHRSTVESLLKAGADPGAVVNGKTAARWAENQGLNEIAELIRCNRRGDGRRGIYTLEWMHDQGFTITRAHVDVVARSKQPGSFLQTRGVRVMSSAEATQEVSSQRSESMPLKDFLATVKAHKRAAGLHKLERISSHAKEST</sequence>
<dbReference type="Gene3D" id="3.10.120.10">
    <property type="entry name" value="Cytochrome b5-like heme/steroid binding domain"/>
    <property type="match status" value="1"/>
</dbReference>
<dbReference type="InterPro" id="IPR050889">
    <property type="entry name" value="Dendritic_Spine_Reg/Scaffold"/>
</dbReference>
<dbReference type="InterPro" id="IPR001199">
    <property type="entry name" value="Cyt_B5-like_heme/steroid-bd"/>
</dbReference>
<evidence type="ECO:0000313" key="5">
    <source>
        <dbReference type="EMBL" id="CAK9033703.1"/>
    </source>
</evidence>
<dbReference type="EMBL" id="CAXAMM010014435">
    <property type="protein sequence ID" value="CAK9033703.1"/>
    <property type="molecule type" value="Genomic_DNA"/>
</dbReference>
<evidence type="ECO:0000256" key="2">
    <source>
        <dbReference type="ARBA" id="ARBA00023043"/>
    </source>
</evidence>
<keyword evidence="2 3" id="KW-0040">ANK repeat</keyword>
<name>A0ABP0L3F6_9DINO</name>
<feature type="repeat" description="ANK" evidence="3">
    <location>
        <begin position="246"/>
        <end position="269"/>
    </location>
</feature>
<dbReference type="InterPro" id="IPR036770">
    <property type="entry name" value="Ankyrin_rpt-contain_sf"/>
</dbReference>
<evidence type="ECO:0000256" key="1">
    <source>
        <dbReference type="ARBA" id="ARBA00022737"/>
    </source>
</evidence>
<gene>
    <name evidence="5" type="ORF">SCF082_LOCUS20607</name>
</gene>
<dbReference type="PANTHER" id="PTHR24166">
    <property type="entry name" value="ROLLING PEBBLES, ISOFORM B"/>
    <property type="match status" value="1"/>
</dbReference>
<dbReference type="PRINTS" id="PR01415">
    <property type="entry name" value="ANKYRIN"/>
</dbReference>
<dbReference type="SUPFAM" id="SSF55856">
    <property type="entry name" value="Cytochrome b5-like heme/steroid binding domain"/>
    <property type="match status" value="1"/>
</dbReference>
<comment type="caution">
    <text evidence="5">The sequence shown here is derived from an EMBL/GenBank/DDBJ whole genome shotgun (WGS) entry which is preliminary data.</text>
</comment>
<reference evidence="5 6" key="1">
    <citation type="submission" date="2024-02" db="EMBL/GenBank/DDBJ databases">
        <authorList>
            <person name="Chen Y."/>
            <person name="Shah S."/>
            <person name="Dougan E. K."/>
            <person name="Thang M."/>
            <person name="Chan C."/>
        </authorList>
    </citation>
    <scope>NUCLEOTIDE SEQUENCE [LARGE SCALE GENOMIC DNA]</scope>
</reference>
<dbReference type="SMART" id="SM00248">
    <property type="entry name" value="ANK"/>
    <property type="match status" value="4"/>
</dbReference>
<dbReference type="PROSITE" id="PS50088">
    <property type="entry name" value="ANK_REPEAT"/>
    <property type="match status" value="4"/>
</dbReference>
<feature type="domain" description="Cytochrome b5 heme-binding" evidence="4">
    <location>
        <begin position="79"/>
        <end position="174"/>
    </location>
</feature>
<evidence type="ECO:0000313" key="6">
    <source>
        <dbReference type="Proteomes" id="UP001642464"/>
    </source>
</evidence>
<dbReference type="InterPro" id="IPR002110">
    <property type="entry name" value="Ankyrin_rpt"/>
</dbReference>
<feature type="repeat" description="ANK" evidence="3">
    <location>
        <begin position="278"/>
        <end position="310"/>
    </location>
</feature>
<protein>
    <submittedName>
        <fullName evidence="5">Ankycorbin (Ankyrin repeat and coiled-coil structure-containing protein) (Novel retinal pigment epithelial cell protein) (Retinoic acid-induced protein 14)</fullName>
    </submittedName>
</protein>
<dbReference type="PANTHER" id="PTHR24166:SF48">
    <property type="entry name" value="PROTEIN VAPYRIN"/>
    <property type="match status" value="1"/>
</dbReference>
<dbReference type="Pfam" id="PF00173">
    <property type="entry name" value="Cyt-b5"/>
    <property type="match status" value="1"/>
</dbReference>
<keyword evidence="1" id="KW-0677">Repeat</keyword>
<feature type="repeat" description="ANK" evidence="3">
    <location>
        <begin position="213"/>
        <end position="245"/>
    </location>
</feature>
<dbReference type="SUPFAM" id="SSF48403">
    <property type="entry name" value="Ankyrin repeat"/>
    <property type="match status" value="1"/>
</dbReference>
<dbReference type="Pfam" id="PF12796">
    <property type="entry name" value="Ank_2"/>
    <property type="match status" value="2"/>
</dbReference>
<dbReference type="PROSITE" id="PS50297">
    <property type="entry name" value="ANK_REP_REGION"/>
    <property type="match status" value="4"/>
</dbReference>
<keyword evidence="6" id="KW-1185">Reference proteome</keyword>
<dbReference type="SMART" id="SM01117">
    <property type="entry name" value="Cyt-b5"/>
    <property type="match status" value="1"/>
</dbReference>
<dbReference type="Gene3D" id="1.25.40.20">
    <property type="entry name" value="Ankyrin repeat-containing domain"/>
    <property type="match status" value="2"/>
</dbReference>
<dbReference type="Proteomes" id="UP001642464">
    <property type="component" value="Unassembled WGS sequence"/>
</dbReference>
<evidence type="ECO:0000259" key="4">
    <source>
        <dbReference type="SMART" id="SM01117"/>
    </source>
</evidence>